<dbReference type="OrthoDB" id="9809068at2"/>
<dbReference type="Gene3D" id="1.10.287.470">
    <property type="entry name" value="Helix hairpin bin"/>
    <property type="match status" value="1"/>
</dbReference>
<dbReference type="SUPFAM" id="SSF111369">
    <property type="entry name" value="HlyD-like secretion proteins"/>
    <property type="match status" value="1"/>
</dbReference>
<reference evidence="2 3" key="1">
    <citation type="submission" date="2016-10" db="EMBL/GenBank/DDBJ databases">
        <authorList>
            <person name="de Groot N.N."/>
        </authorList>
    </citation>
    <scope>NUCLEOTIDE SEQUENCE [LARGE SCALE GENOMIC DNA]</scope>
    <source>
        <strain evidence="2 3">D31d</strain>
    </source>
</reference>
<dbReference type="GO" id="GO:0015562">
    <property type="term" value="F:efflux transmembrane transporter activity"/>
    <property type="evidence" value="ECO:0007669"/>
    <property type="project" value="TreeGrafter"/>
</dbReference>
<evidence type="ECO:0000313" key="3">
    <source>
        <dbReference type="Proteomes" id="UP000182257"/>
    </source>
</evidence>
<accession>A0A1H3Y477</accession>
<comment type="similarity">
    <text evidence="1">Belongs to the membrane fusion protein (MFP) (TC 8.A.1) family.</text>
</comment>
<dbReference type="NCBIfam" id="TIGR01730">
    <property type="entry name" value="RND_mfp"/>
    <property type="match status" value="1"/>
</dbReference>
<dbReference type="InterPro" id="IPR006143">
    <property type="entry name" value="RND_pump_MFP"/>
</dbReference>
<dbReference type="Proteomes" id="UP000182257">
    <property type="component" value="Unassembled WGS sequence"/>
</dbReference>
<dbReference type="Gene3D" id="2.40.30.170">
    <property type="match status" value="1"/>
</dbReference>
<dbReference type="PANTHER" id="PTHR30469:SF33">
    <property type="entry name" value="SLR1207 PROTEIN"/>
    <property type="match status" value="1"/>
</dbReference>
<sequence length="359" mass="40248">MKIIRVLVVIAFISVVCFVIYVSSTKTVDYNHVIKPEYRDIEERLPLSGIAQPVKEFDIKSTISGVMEELYVEVGDYVKYGDAIAKVRMVKNPEEYQDLTRRLEVAKMKMDDTQSKFNRTKQLYESKLISDEEYETAKTDLMILRAEFQSVLAEMNMLKGRYQSAGISNVIRATNQGTVLSLPVKEGGSIMARGSFSEGSTVAKVAELSALIFMANVIESDAVKLRTGMQIDYKAVADSVVHFSGRILSIAPVGVVENGITRFEVKASMNVPDKYKDFIKAGCTINATTLLRSRKHVLALEERFFQFNYDSVYVEVKDKAGKYQKRQLKTGISDGMYTEILSGLSPKDEIKPVTASKNK</sequence>
<dbReference type="AlphaFoldDB" id="A0A1H3Y477"/>
<dbReference type="GO" id="GO:1990281">
    <property type="term" value="C:efflux pump complex"/>
    <property type="evidence" value="ECO:0007669"/>
    <property type="project" value="TreeGrafter"/>
</dbReference>
<gene>
    <name evidence="2" type="ORF">SAMN05216462_0484</name>
</gene>
<dbReference type="Gene3D" id="2.40.420.20">
    <property type="match status" value="1"/>
</dbReference>
<name>A0A1H3Y477_XYLRU</name>
<dbReference type="RefSeq" id="WP_074760075.1">
    <property type="nucleotide sequence ID" value="NZ_FNRF01000001.1"/>
</dbReference>
<dbReference type="EMBL" id="FNRF01000001">
    <property type="protein sequence ID" value="SEA05881.1"/>
    <property type="molecule type" value="Genomic_DNA"/>
</dbReference>
<evidence type="ECO:0000313" key="2">
    <source>
        <dbReference type="EMBL" id="SEA05881.1"/>
    </source>
</evidence>
<protein>
    <submittedName>
        <fullName evidence="2">HlyD family secretion protein</fullName>
    </submittedName>
</protein>
<dbReference type="Gene3D" id="2.40.50.100">
    <property type="match status" value="1"/>
</dbReference>
<dbReference type="PANTHER" id="PTHR30469">
    <property type="entry name" value="MULTIDRUG RESISTANCE PROTEIN MDTA"/>
    <property type="match status" value="1"/>
</dbReference>
<proteinExistence type="inferred from homology"/>
<organism evidence="2 3">
    <name type="scientific">Xylanibacter ruminicola</name>
    <name type="common">Prevotella ruminicola</name>
    <dbReference type="NCBI Taxonomy" id="839"/>
    <lineage>
        <taxon>Bacteria</taxon>
        <taxon>Pseudomonadati</taxon>
        <taxon>Bacteroidota</taxon>
        <taxon>Bacteroidia</taxon>
        <taxon>Bacteroidales</taxon>
        <taxon>Prevotellaceae</taxon>
        <taxon>Xylanibacter</taxon>
    </lineage>
</organism>
<evidence type="ECO:0000256" key="1">
    <source>
        <dbReference type="ARBA" id="ARBA00009477"/>
    </source>
</evidence>